<proteinExistence type="predicted"/>
<dbReference type="AlphaFoldDB" id="A0A3B1DPX1"/>
<keyword evidence="1" id="KW-0175">Coiled coil</keyword>
<protein>
    <recommendedName>
        <fullName evidence="4">Chromosome partition protein Smc</fullName>
    </recommendedName>
</protein>
<feature type="region of interest" description="Disordered" evidence="2">
    <location>
        <begin position="256"/>
        <end position="278"/>
    </location>
</feature>
<feature type="coiled-coil region" evidence="1">
    <location>
        <begin position="70"/>
        <end position="97"/>
    </location>
</feature>
<accession>A0A3B1DPX1</accession>
<gene>
    <name evidence="3" type="ORF">MNBD_PLANCTO02-676</name>
</gene>
<dbReference type="EMBL" id="UOGL01000167">
    <property type="protein sequence ID" value="VAX38174.1"/>
    <property type="molecule type" value="Genomic_DNA"/>
</dbReference>
<evidence type="ECO:0000256" key="1">
    <source>
        <dbReference type="SAM" id="Coils"/>
    </source>
</evidence>
<evidence type="ECO:0000313" key="3">
    <source>
        <dbReference type="EMBL" id="VAX38174.1"/>
    </source>
</evidence>
<evidence type="ECO:0000256" key="2">
    <source>
        <dbReference type="SAM" id="MobiDB-lite"/>
    </source>
</evidence>
<sequence>MLKKMLIGSGILVSTVAFLFGAGAWSYLSTSAKMVRDSVTSEIPVEFEVQRAREMVENLVPDIRRCMHVTAEQQVDIENLQAEIDRKTDSMVNQKQEILVLRSDLQSGNKQFVYASHTYSASDVKQDLATRFERYKLSEDSLKRDRQVLAARKKALESNQEKLDSMLVAKKDMEVQIENLEARLKAVQAAETVSTLEIDDSQLTRAKTLIRELNKQMDVKEKVLASEGSLTGSIPVDLKKKTSGNIANEIDEYFESKPEKKSEGKTNNGVARLVPSAN</sequence>
<reference evidence="3" key="1">
    <citation type="submission" date="2018-06" db="EMBL/GenBank/DDBJ databases">
        <authorList>
            <person name="Zhirakovskaya E."/>
        </authorList>
    </citation>
    <scope>NUCLEOTIDE SEQUENCE</scope>
</reference>
<feature type="coiled-coil region" evidence="1">
    <location>
        <begin position="139"/>
        <end position="223"/>
    </location>
</feature>
<organism evidence="3">
    <name type="scientific">hydrothermal vent metagenome</name>
    <dbReference type="NCBI Taxonomy" id="652676"/>
    <lineage>
        <taxon>unclassified sequences</taxon>
        <taxon>metagenomes</taxon>
        <taxon>ecological metagenomes</taxon>
    </lineage>
</organism>
<name>A0A3B1DPX1_9ZZZZ</name>
<evidence type="ECO:0008006" key="4">
    <source>
        <dbReference type="Google" id="ProtNLM"/>
    </source>
</evidence>